<dbReference type="PANTHER" id="PTHR43537:SF24">
    <property type="entry name" value="GLUCONATE OPERON TRANSCRIPTIONAL REPRESSOR"/>
    <property type="match status" value="1"/>
</dbReference>
<keyword evidence="3" id="KW-0804">Transcription</keyword>
<keyword evidence="2" id="KW-0238">DNA-binding</keyword>
<dbReference type="InterPro" id="IPR000485">
    <property type="entry name" value="AsnC-type_HTH_dom"/>
</dbReference>
<dbReference type="Gene3D" id="1.20.120.530">
    <property type="entry name" value="GntR ligand-binding domain-like"/>
    <property type="match status" value="1"/>
</dbReference>
<name>A0A1I3KYF3_9BACL</name>
<dbReference type="PANTHER" id="PTHR43537">
    <property type="entry name" value="TRANSCRIPTIONAL REGULATOR, GNTR FAMILY"/>
    <property type="match status" value="1"/>
</dbReference>
<dbReference type="Proteomes" id="UP000198915">
    <property type="component" value="Unassembled WGS sequence"/>
</dbReference>
<evidence type="ECO:0000256" key="2">
    <source>
        <dbReference type="ARBA" id="ARBA00023125"/>
    </source>
</evidence>
<reference evidence="6" key="1">
    <citation type="submission" date="2016-10" db="EMBL/GenBank/DDBJ databases">
        <authorList>
            <person name="Varghese N."/>
            <person name="Submissions S."/>
        </authorList>
    </citation>
    <scope>NUCLEOTIDE SEQUENCE [LARGE SCALE GENOMIC DNA]</scope>
    <source>
        <strain evidence="6">OK042</strain>
    </source>
</reference>
<dbReference type="SMART" id="SM00895">
    <property type="entry name" value="FCD"/>
    <property type="match status" value="1"/>
</dbReference>
<evidence type="ECO:0000256" key="1">
    <source>
        <dbReference type="ARBA" id="ARBA00023015"/>
    </source>
</evidence>
<protein>
    <submittedName>
        <fullName evidence="5">Transcriptional regulator, GntR family</fullName>
    </submittedName>
</protein>
<dbReference type="Pfam" id="PF07729">
    <property type="entry name" value="FCD"/>
    <property type="match status" value="1"/>
</dbReference>
<dbReference type="InterPro" id="IPR008920">
    <property type="entry name" value="TF_FadR/GntR_C"/>
</dbReference>
<dbReference type="STRING" id="1884381.SAMN05518846_101126"/>
<dbReference type="InterPro" id="IPR036388">
    <property type="entry name" value="WH-like_DNA-bd_sf"/>
</dbReference>
<dbReference type="InterPro" id="IPR000524">
    <property type="entry name" value="Tscrpt_reg_HTH_GntR"/>
</dbReference>
<keyword evidence="1" id="KW-0805">Transcription regulation</keyword>
<dbReference type="PROSITE" id="PS50949">
    <property type="entry name" value="HTH_GNTR"/>
    <property type="match status" value="1"/>
</dbReference>
<evidence type="ECO:0000256" key="3">
    <source>
        <dbReference type="ARBA" id="ARBA00023163"/>
    </source>
</evidence>
<organism evidence="5 6">
    <name type="scientific">Brevibacillus centrosporus</name>
    <dbReference type="NCBI Taxonomy" id="54910"/>
    <lineage>
        <taxon>Bacteria</taxon>
        <taxon>Bacillati</taxon>
        <taxon>Bacillota</taxon>
        <taxon>Bacilli</taxon>
        <taxon>Bacillales</taxon>
        <taxon>Paenibacillaceae</taxon>
        <taxon>Brevibacillus</taxon>
    </lineage>
</organism>
<dbReference type="PRINTS" id="PR00033">
    <property type="entry name" value="HTHASNC"/>
</dbReference>
<sequence length="222" mass="25579">MSRKYELRLESHELDTLHIKVCRVLREAILRGHFQPGERLVQEELASSLGVSRMPVREALRKLETEGLVIIEPHRGAIVKSLSVEDIQEIYGLRAQFERMAVEMSVEHMSQEDIQQLEELVVAMEQSTDSTVFIECNIEFHRLLISRCTWKRLVTFIETLWNGFPQQTPQMLSDQTEKSNKEHRQILDAIKNGDAAEAGRLVHGHIKRTGDNLVKSLQESLQ</sequence>
<dbReference type="Pfam" id="PF00392">
    <property type="entry name" value="GntR"/>
    <property type="match status" value="1"/>
</dbReference>
<dbReference type="GO" id="GO:0043565">
    <property type="term" value="F:sequence-specific DNA binding"/>
    <property type="evidence" value="ECO:0007669"/>
    <property type="project" value="InterPro"/>
</dbReference>
<proteinExistence type="predicted"/>
<dbReference type="GeneID" id="301129691"/>
<dbReference type="InterPro" id="IPR011711">
    <property type="entry name" value="GntR_C"/>
</dbReference>
<evidence type="ECO:0000259" key="4">
    <source>
        <dbReference type="PROSITE" id="PS50949"/>
    </source>
</evidence>
<dbReference type="SMART" id="SM00345">
    <property type="entry name" value="HTH_GNTR"/>
    <property type="match status" value="1"/>
</dbReference>
<gene>
    <name evidence="5" type="ORF">SAMN05518846_101126</name>
</gene>
<evidence type="ECO:0000313" key="5">
    <source>
        <dbReference type="EMBL" id="SFI77358.1"/>
    </source>
</evidence>
<feature type="domain" description="HTH gntR-type" evidence="4">
    <location>
        <begin position="15"/>
        <end position="82"/>
    </location>
</feature>
<dbReference type="AlphaFoldDB" id="A0A1I3KYF3"/>
<dbReference type="SUPFAM" id="SSF48008">
    <property type="entry name" value="GntR ligand-binding domain-like"/>
    <property type="match status" value="1"/>
</dbReference>
<dbReference type="Gene3D" id="1.10.10.10">
    <property type="entry name" value="Winged helix-like DNA-binding domain superfamily/Winged helix DNA-binding domain"/>
    <property type="match status" value="1"/>
</dbReference>
<evidence type="ECO:0000313" key="6">
    <source>
        <dbReference type="Proteomes" id="UP000198915"/>
    </source>
</evidence>
<dbReference type="EMBL" id="FORT01000001">
    <property type="protein sequence ID" value="SFI77358.1"/>
    <property type="molecule type" value="Genomic_DNA"/>
</dbReference>
<accession>A0A1I3KYF3</accession>
<dbReference type="CDD" id="cd07377">
    <property type="entry name" value="WHTH_GntR"/>
    <property type="match status" value="1"/>
</dbReference>
<dbReference type="InterPro" id="IPR036390">
    <property type="entry name" value="WH_DNA-bd_sf"/>
</dbReference>
<dbReference type="SUPFAM" id="SSF46785">
    <property type="entry name" value="Winged helix' DNA-binding domain"/>
    <property type="match status" value="1"/>
</dbReference>
<dbReference type="PRINTS" id="PR00035">
    <property type="entry name" value="HTHGNTR"/>
</dbReference>
<dbReference type="RefSeq" id="WP_092266014.1">
    <property type="nucleotide sequence ID" value="NZ_BJOE01000019.1"/>
</dbReference>
<dbReference type="GO" id="GO:0003700">
    <property type="term" value="F:DNA-binding transcription factor activity"/>
    <property type="evidence" value="ECO:0007669"/>
    <property type="project" value="InterPro"/>
</dbReference>
<keyword evidence="6" id="KW-1185">Reference proteome</keyword>